<protein>
    <submittedName>
        <fullName evidence="1">Uncharacterized protein</fullName>
    </submittedName>
</protein>
<accession>A0A4Y2JL30</accession>
<comment type="caution">
    <text evidence="1">The sequence shown here is derived from an EMBL/GenBank/DDBJ whole genome shotgun (WGS) entry which is preliminary data.</text>
</comment>
<dbReference type="EMBL" id="BGPR01003649">
    <property type="protein sequence ID" value="GBM90770.1"/>
    <property type="molecule type" value="Genomic_DNA"/>
</dbReference>
<sequence>MRGTKDIIILNRGQMMRTTLEPPTLIAKFLHHAIVRAFDPQWEIKRTTGQHKRRPSMESGFEHAVFRPGGRIRTAIRPSQSSHNSEADKCSDYGNLHIFNILEAGNVQNVFLELPNIKILIQEFDLLTNLDKLDVLTDVCRNTYNYSFMV</sequence>
<organism evidence="1 2">
    <name type="scientific">Araneus ventricosus</name>
    <name type="common">Orbweaver spider</name>
    <name type="synonym">Epeira ventricosa</name>
    <dbReference type="NCBI Taxonomy" id="182803"/>
    <lineage>
        <taxon>Eukaryota</taxon>
        <taxon>Metazoa</taxon>
        <taxon>Ecdysozoa</taxon>
        <taxon>Arthropoda</taxon>
        <taxon>Chelicerata</taxon>
        <taxon>Arachnida</taxon>
        <taxon>Araneae</taxon>
        <taxon>Araneomorphae</taxon>
        <taxon>Entelegynae</taxon>
        <taxon>Araneoidea</taxon>
        <taxon>Araneidae</taxon>
        <taxon>Araneus</taxon>
    </lineage>
</organism>
<proteinExistence type="predicted"/>
<reference evidence="1 2" key="1">
    <citation type="journal article" date="2019" name="Sci. Rep.">
        <title>Orb-weaving spider Araneus ventricosus genome elucidates the spidroin gene catalogue.</title>
        <authorList>
            <person name="Kono N."/>
            <person name="Nakamura H."/>
            <person name="Ohtoshi R."/>
            <person name="Moran D.A.P."/>
            <person name="Shinohara A."/>
            <person name="Yoshida Y."/>
            <person name="Fujiwara M."/>
            <person name="Mori M."/>
            <person name="Tomita M."/>
            <person name="Arakawa K."/>
        </authorList>
    </citation>
    <scope>NUCLEOTIDE SEQUENCE [LARGE SCALE GENOMIC DNA]</scope>
</reference>
<dbReference type="AlphaFoldDB" id="A0A4Y2JL30"/>
<name>A0A4Y2JL30_ARAVE</name>
<gene>
    <name evidence="1" type="ORF">AVEN_188992_1</name>
</gene>
<dbReference type="Proteomes" id="UP000499080">
    <property type="component" value="Unassembled WGS sequence"/>
</dbReference>
<evidence type="ECO:0000313" key="1">
    <source>
        <dbReference type="EMBL" id="GBM90770.1"/>
    </source>
</evidence>
<keyword evidence="2" id="KW-1185">Reference proteome</keyword>
<evidence type="ECO:0000313" key="2">
    <source>
        <dbReference type="Proteomes" id="UP000499080"/>
    </source>
</evidence>